<dbReference type="EMBL" id="JTJC03000010">
    <property type="protein sequence ID" value="NHC37633.1"/>
    <property type="molecule type" value="Genomic_DNA"/>
</dbReference>
<dbReference type="Proteomes" id="UP000031532">
    <property type="component" value="Unassembled WGS sequence"/>
</dbReference>
<comment type="catalytic activity">
    <reaction evidence="7">
        <text>adenosine 2',5'-bisphosphate + H2O = AMP + phosphate</text>
        <dbReference type="Rhea" id="RHEA:77643"/>
        <dbReference type="ChEBI" id="CHEBI:15377"/>
        <dbReference type="ChEBI" id="CHEBI:43474"/>
        <dbReference type="ChEBI" id="CHEBI:194156"/>
        <dbReference type="ChEBI" id="CHEBI:456215"/>
        <dbReference type="EC" id="3.1.3.7"/>
    </reaction>
    <physiologicalReaction direction="left-to-right" evidence="7">
        <dbReference type="Rhea" id="RHEA:77644"/>
    </physiologicalReaction>
</comment>
<evidence type="ECO:0000313" key="12">
    <source>
        <dbReference type="Proteomes" id="UP000031532"/>
    </source>
</evidence>
<reference evidence="11 12" key="1">
    <citation type="journal article" date="2015" name="Genome Announc.">
        <title>Draft Genome Sequence of the Terrestrial Cyanobacterium Scytonema millei VB511283, Isolated from Eastern India.</title>
        <authorList>
            <person name="Sen D."/>
            <person name="Chandrababunaidu M.M."/>
            <person name="Singh D."/>
            <person name="Sanghi N."/>
            <person name="Ghorai A."/>
            <person name="Mishra G.P."/>
            <person name="Madduluri M."/>
            <person name="Adhikary S.P."/>
            <person name="Tripathy S."/>
        </authorList>
    </citation>
    <scope>NUCLEOTIDE SEQUENCE [LARGE SCALE GENOMIC DNA]</scope>
    <source>
        <strain evidence="11 12">VB511283</strain>
    </source>
</reference>
<dbReference type="Pfam" id="PF00459">
    <property type="entry name" value="Inositol_P"/>
    <property type="match status" value="1"/>
</dbReference>
<name>A0A9X5I6I1_9CYAN</name>
<evidence type="ECO:0000256" key="1">
    <source>
        <dbReference type="ARBA" id="ARBA00001033"/>
    </source>
</evidence>
<accession>A0A9X5I6I1</accession>
<dbReference type="GO" id="GO:0008441">
    <property type="term" value="F:3'(2'),5'-bisphosphate nucleotidase activity"/>
    <property type="evidence" value="ECO:0007669"/>
    <property type="project" value="UniProtKB-EC"/>
</dbReference>
<evidence type="ECO:0000256" key="7">
    <source>
        <dbReference type="ARBA" id="ARBA00044466"/>
    </source>
</evidence>
<dbReference type="InterPro" id="IPR020550">
    <property type="entry name" value="Inositol_monophosphatase_CS"/>
</dbReference>
<feature type="binding site" evidence="10">
    <location>
        <position position="121"/>
    </location>
    <ligand>
        <name>Mg(2+)</name>
        <dbReference type="ChEBI" id="CHEBI:18420"/>
        <label>1</label>
        <note>catalytic</note>
    </ligand>
</feature>
<dbReference type="InterPro" id="IPR000760">
    <property type="entry name" value="Inositol_monophosphatase-like"/>
</dbReference>
<keyword evidence="4 10" id="KW-0479">Metal-binding</keyword>
<evidence type="ECO:0000256" key="6">
    <source>
        <dbReference type="ARBA" id="ARBA00022842"/>
    </source>
</evidence>
<dbReference type="CDD" id="cd01517">
    <property type="entry name" value="PAP_phosphatase"/>
    <property type="match status" value="1"/>
</dbReference>
<dbReference type="InterPro" id="IPR020583">
    <property type="entry name" value="Inositol_monoP_metal-BS"/>
</dbReference>
<comment type="caution">
    <text evidence="11">The sequence shown here is derived from an EMBL/GenBank/DDBJ whole genome shotgun (WGS) entry which is preliminary data.</text>
</comment>
<sequence>MPYELEKQVAIASVIQAAKLCVQIQQDRLAAAIEKPDFSPVTIADLGAQAIICQAIAAAFPQDVVVGEEDAKLLRQPQMSEQLEQITAYVRIHVSEASADRVLDWIDRGNGKVGDRFWTLDPIDGTKGFLRGDRYAIALALIENGEVKLGVMGCPTLPLDLNQPQGERGVLFVAVKGQGATQIALKTGATQPILGARTANKSNFRSTESVESRHGNLPLQRAIAQAVGMTAEPLSIDSMAKYAVVARGEAALYLRLPWAEYPDYRENIWDHAAGAIVLEEAGGRVSDMYGKPLEFATNAKMLNNRGIIASSSDIYDAVLAALQEKV</sequence>
<dbReference type="OrthoDB" id="9772456at2"/>
<comment type="catalytic activity">
    <reaction evidence="8">
        <text>adenosine 3',5'-bisphosphate + H2O = AMP + phosphate</text>
        <dbReference type="Rhea" id="RHEA:10040"/>
        <dbReference type="ChEBI" id="CHEBI:15377"/>
        <dbReference type="ChEBI" id="CHEBI:43474"/>
        <dbReference type="ChEBI" id="CHEBI:58343"/>
        <dbReference type="ChEBI" id="CHEBI:456215"/>
        <dbReference type="EC" id="3.1.3.7"/>
    </reaction>
    <physiologicalReaction direction="left-to-right" evidence="8">
        <dbReference type="Rhea" id="RHEA:10041"/>
    </physiologicalReaction>
</comment>
<dbReference type="GO" id="GO:0052834">
    <property type="term" value="F:inositol monophosphate phosphatase activity"/>
    <property type="evidence" value="ECO:0007669"/>
    <property type="project" value="UniProtKB-EC"/>
</dbReference>
<protein>
    <submittedName>
        <fullName evidence="11">3'(2'),5'-bisphosphate nucleotidase</fullName>
        <ecNumber evidence="11">3.1.3.7</ecNumber>
    </submittedName>
</protein>
<evidence type="ECO:0000256" key="5">
    <source>
        <dbReference type="ARBA" id="ARBA00022801"/>
    </source>
</evidence>
<dbReference type="PROSITE" id="PS00629">
    <property type="entry name" value="IMP_1"/>
    <property type="match status" value="1"/>
</dbReference>
<dbReference type="GO" id="GO:0046854">
    <property type="term" value="P:phosphatidylinositol phosphate biosynthetic process"/>
    <property type="evidence" value="ECO:0007669"/>
    <property type="project" value="InterPro"/>
</dbReference>
<keyword evidence="12" id="KW-1185">Reference proteome</keyword>
<dbReference type="PANTHER" id="PTHR43200:SF6">
    <property type="entry name" value="3'(2'),5'-BISPHOSPHATE NUCLEOTIDASE"/>
    <property type="match status" value="1"/>
</dbReference>
<dbReference type="SUPFAM" id="SSF56655">
    <property type="entry name" value="Carbohydrate phosphatase"/>
    <property type="match status" value="1"/>
</dbReference>
<dbReference type="InterPro" id="IPR006239">
    <property type="entry name" value="DPNP"/>
</dbReference>
<feature type="binding site" evidence="10">
    <location>
        <position position="123"/>
    </location>
    <ligand>
        <name>Mg(2+)</name>
        <dbReference type="ChEBI" id="CHEBI:18420"/>
        <label>1</label>
        <note>catalytic</note>
    </ligand>
</feature>
<gene>
    <name evidence="11" type="ORF">QH73_0023855</name>
</gene>
<evidence type="ECO:0000256" key="8">
    <source>
        <dbReference type="ARBA" id="ARBA00044479"/>
    </source>
</evidence>
<dbReference type="PANTHER" id="PTHR43200">
    <property type="entry name" value="PHOSPHATASE"/>
    <property type="match status" value="1"/>
</dbReference>
<keyword evidence="5 11" id="KW-0378">Hydrolase</keyword>
<dbReference type="EC" id="3.1.3.7" evidence="11"/>
<evidence type="ECO:0000313" key="11">
    <source>
        <dbReference type="EMBL" id="NHC37633.1"/>
    </source>
</evidence>
<comment type="similarity">
    <text evidence="3">Belongs to the inositol monophosphatase superfamily.</text>
</comment>
<dbReference type="PRINTS" id="PR00377">
    <property type="entry name" value="IMPHPHTASES"/>
</dbReference>
<evidence type="ECO:0000256" key="3">
    <source>
        <dbReference type="ARBA" id="ARBA00009759"/>
    </source>
</evidence>
<feature type="binding site" evidence="10">
    <location>
        <position position="270"/>
    </location>
    <ligand>
        <name>Mg(2+)</name>
        <dbReference type="ChEBI" id="CHEBI:18420"/>
        <label>1</label>
        <note>catalytic</note>
    </ligand>
</feature>
<dbReference type="RefSeq" id="WP_039713093.1">
    <property type="nucleotide sequence ID" value="NZ_JTJC03000010.1"/>
</dbReference>
<evidence type="ECO:0000256" key="4">
    <source>
        <dbReference type="ARBA" id="ARBA00022723"/>
    </source>
</evidence>
<dbReference type="InterPro" id="IPR051090">
    <property type="entry name" value="Inositol_monoP_superfamily"/>
</dbReference>
<dbReference type="Gene3D" id="3.40.190.80">
    <property type="match status" value="1"/>
</dbReference>
<dbReference type="AlphaFoldDB" id="A0A9X5I6I1"/>
<organism evidence="11 12">
    <name type="scientific">Scytonema millei VB511283</name>
    <dbReference type="NCBI Taxonomy" id="1245923"/>
    <lineage>
        <taxon>Bacteria</taxon>
        <taxon>Bacillati</taxon>
        <taxon>Cyanobacteriota</taxon>
        <taxon>Cyanophyceae</taxon>
        <taxon>Nostocales</taxon>
        <taxon>Scytonemataceae</taxon>
        <taxon>Scytonema</taxon>
    </lineage>
</organism>
<evidence type="ECO:0000256" key="9">
    <source>
        <dbReference type="ARBA" id="ARBA00044484"/>
    </source>
</evidence>
<evidence type="ECO:0000256" key="2">
    <source>
        <dbReference type="ARBA" id="ARBA00001946"/>
    </source>
</evidence>
<keyword evidence="6 10" id="KW-0460">Magnesium</keyword>
<comment type="cofactor">
    <cofactor evidence="2 10">
        <name>Mg(2+)</name>
        <dbReference type="ChEBI" id="CHEBI:18420"/>
    </cofactor>
</comment>
<dbReference type="GO" id="GO:0046872">
    <property type="term" value="F:metal ion binding"/>
    <property type="evidence" value="ECO:0007669"/>
    <property type="project" value="UniProtKB-KW"/>
</dbReference>
<evidence type="ECO:0000256" key="10">
    <source>
        <dbReference type="PIRSR" id="PIRSR600760-2"/>
    </source>
</evidence>
<proteinExistence type="inferred from homology"/>
<dbReference type="NCBIfam" id="TIGR01330">
    <property type="entry name" value="bisphos_HAL2"/>
    <property type="match status" value="1"/>
</dbReference>
<feature type="binding site" evidence="10">
    <location>
        <position position="68"/>
    </location>
    <ligand>
        <name>Mg(2+)</name>
        <dbReference type="ChEBI" id="CHEBI:18420"/>
        <label>1</label>
        <note>catalytic</note>
    </ligand>
</feature>
<feature type="binding site" evidence="10">
    <location>
        <position position="124"/>
    </location>
    <ligand>
        <name>Mg(2+)</name>
        <dbReference type="ChEBI" id="CHEBI:18420"/>
        <label>1</label>
        <note>catalytic</note>
    </ligand>
</feature>
<dbReference type="GO" id="GO:0000103">
    <property type="term" value="P:sulfate assimilation"/>
    <property type="evidence" value="ECO:0007669"/>
    <property type="project" value="TreeGrafter"/>
</dbReference>
<dbReference type="PROSITE" id="PS00630">
    <property type="entry name" value="IMP_2"/>
    <property type="match status" value="1"/>
</dbReference>
<comment type="catalytic activity">
    <reaction evidence="1">
        <text>a myo-inositol phosphate + H2O = myo-inositol + phosphate</text>
        <dbReference type="Rhea" id="RHEA:24056"/>
        <dbReference type="ChEBI" id="CHEBI:15377"/>
        <dbReference type="ChEBI" id="CHEBI:17268"/>
        <dbReference type="ChEBI" id="CHEBI:43474"/>
        <dbReference type="ChEBI" id="CHEBI:84139"/>
        <dbReference type="EC" id="3.1.3.25"/>
    </reaction>
</comment>
<dbReference type="Gene3D" id="3.30.540.10">
    <property type="entry name" value="Fructose-1,6-Bisphosphatase, subunit A, domain 1"/>
    <property type="match status" value="1"/>
</dbReference>
<comment type="catalytic activity">
    <reaction evidence="9">
        <text>3'-phosphoadenylyl sulfate + H2O = adenosine 5'-phosphosulfate + phosphate</text>
        <dbReference type="Rhea" id="RHEA:77639"/>
        <dbReference type="ChEBI" id="CHEBI:15377"/>
        <dbReference type="ChEBI" id="CHEBI:43474"/>
        <dbReference type="ChEBI" id="CHEBI:58243"/>
        <dbReference type="ChEBI" id="CHEBI:58339"/>
        <dbReference type="EC" id="3.1.3.7"/>
    </reaction>
    <physiologicalReaction direction="left-to-right" evidence="9">
        <dbReference type="Rhea" id="RHEA:77640"/>
    </physiologicalReaction>
</comment>